<evidence type="ECO:0000313" key="5">
    <source>
        <dbReference type="EMBL" id="CAB4534607.1"/>
    </source>
</evidence>
<dbReference type="EMBL" id="CAEZUD010000078">
    <property type="protein sequence ID" value="CAB4598460.1"/>
    <property type="molecule type" value="Genomic_DNA"/>
</dbReference>
<evidence type="ECO:0000313" key="7">
    <source>
        <dbReference type="EMBL" id="CAB4725351.1"/>
    </source>
</evidence>
<feature type="domain" description="RNA 2-O ribose methyltransferase substrate binding" evidence="4">
    <location>
        <begin position="36"/>
        <end position="114"/>
    </location>
</feature>
<evidence type="ECO:0000256" key="1">
    <source>
        <dbReference type="ARBA" id="ARBA00007228"/>
    </source>
</evidence>
<dbReference type="EMBL" id="CAEZSC010000032">
    <property type="protein sequence ID" value="CAB4534607.1"/>
    <property type="molecule type" value="Genomic_DNA"/>
</dbReference>
<name>A0A6J6B7H7_9ZZZZ</name>
<gene>
    <name evidence="5" type="ORF">UFOPK1380_00664</name>
    <name evidence="6" type="ORF">UFOPK1778_01110</name>
    <name evidence="7" type="ORF">UFOPK2689_00853</name>
    <name evidence="8" type="ORF">UFOPK3874_00656</name>
    <name evidence="9" type="ORF">UFOPK4095_00861</name>
</gene>
<dbReference type="EMBL" id="CAFBNS010000108">
    <property type="protein sequence ID" value="CAB4963093.1"/>
    <property type="molecule type" value="Genomic_DNA"/>
</dbReference>
<dbReference type="EMBL" id="CAFBPI010000052">
    <property type="protein sequence ID" value="CAB5018427.1"/>
    <property type="molecule type" value="Genomic_DNA"/>
</dbReference>
<accession>A0A6J6B7H7</accession>
<dbReference type="InterPro" id="IPR029028">
    <property type="entry name" value="Alpha/beta_knot_MTases"/>
</dbReference>
<dbReference type="GO" id="GO:0032259">
    <property type="term" value="P:methylation"/>
    <property type="evidence" value="ECO:0007669"/>
    <property type="project" value="UniProtKB-KW"/>
</dbReference>
<proteinExistence type="inferred from homology"/>
<protein>
    <submittedName>
        <fullName evidence="5">Unannotated protein</fullName>
    </submittedName>
</protein>
<evidence type="ECO:0000256" key="2">
    <source>
        <dbReference type="ARBA" id="ARBA00022603"/>
    </source>
</evidence>
<dbReference type="InterPro" id="IPR051259">
    <property type="entry name" value="rRNA_Methyltransferase"/>
</dbReference>
<dbReference type="Pfam" id="PF00588">
    <property type="entry name" value="SpoU_methylase"/>
    <property type="match status" value="1"/>
</dbReference>
<dbReference type="Pfam" id="PF22435">
    <property type="entry name" value="MRM3-like_sub_bind"/>
    <property type="match status" value="1"/>
</dbReference>
<dbReference type="EMBL" id="CAEZYL010000052">
    <property type="protein sequence ID" value="CAB4725351.1"/>
    <property type="molecule type" value="Genomic_DNA"/>
</dbReference>
<dbReference type="GO" id="GO:0006396">
    <property type="term" value="P:RNA processing"/>
    <property type="evidence" value="ECO:0007669"/>
    <property type="project" value="InterPro"/>
</dbReference>
<evidence type="ECO:0000313" key="8">
    <source>
        <dbReference type="EMBL" id="CAB4963093.1"/>
    </source>
</evidence>
<keyword evidence="2" id="KW-0489">Methyltransferase</keyword>
<dbReference type="InterPro" id="IPR053888">
    <property type="entry name" value="MRM3-like_sub_bind"/>
</dbReference>
<dbReference type="InterPro" id="IPR001537">
    <property type="entry name" value="SpoU_MeTrfase"/>
</dbReference>
<dbReference type="GO" id="GO:0003723">
    <property type="term" value="F:RNA binding"/>
    <property type="evidence" value="ECO:0007669"/>
    <property type="project" value="InterPro"/>
</dbReference>
<dbReference type="InterPro" id="IPR029064">
    <property type="entry name" value="Ribosomal_eL30-like_sf"/>
</dbReference>
<evidence type="ECO:0000256" key="3">
    <source>
        <dbReference type="ARBA" id="ARBA00022679"/>
    </source>
</evidence>
<dbReference type="SUPFAM" id="SSF55315">
    <property type="entry name" value="L30e-like"/>
    <property type="match status" value="1"/>
</dbReference>
<dbReference type="SMART" id="SM00967">
    <property type="entry name" value="SpoU_sub_bind"/>
    <property type="match status" value="1"/>
</dbReference>
<dbReference type="GO" id="GO:0008173">
    <property type="term" value="F:RNA methyltransferase activity"/>
    <property type="evidence" value="ECO:0007669"/>
    <property type="project" value="InterPro"/>
</dbReference>
<evidence type="ECO:0000313" key="6">
    <source>
        <dbReference type="EMBL" id="CAB4598460.1"/>
    </source>
</evidence>
<dbReference type="AlphaFoldDB" id="A0A6J6B7H7"/>
<dbReference type="InterPro" id="IPR029026">
    <property type="entry name" value="tRNA_m1G_MTases_N"/>
</dbReference>
<dbReference type="SUPFAM" id="SSF75217">
    <property type="entry name" value="alpha/beta knot"/>
    <property type="match status" value="1"/>
</dbReference>
<sequence>MPNPTISSLHSSHVERVKALLGSRGKKYRREEKAFIADGIQSVREALSPKIDSAPRVERLYVTEAGLAKLELEISPAVLATTDIYPVTDEIMKAMADTESPQGILAWCSYLDMTLYKLGQINAKKIAYFWELQDPGNSGTAIRTADACGFDAVVFSDKSVDVFSPKTVRATVGSLWHIPVVESIPLAEMMEFAGAGGFTSIAFAGDAEGSFLDIAPTEREVLIFGNEARGLPDIEGLTARAHIPMAGHSESLNVASAAAIAMFHFGISSVRSK</sequence>
<dbReference type="PANTHER" id="PTHR43191">
    <property type="entry name" value="RRNA METHYLTRANSFERASE 3"/>
    <property type="match status" value="1"/>
</dbReference>
<comment type="similarity">
    <text evidence="1">Belongs to the class IV-like SAM-binding methyltransferase superfamily. RNA methyltransferase TrmH family.</text>
</comment>
<dbReference type="Gene3D" id="3.40.1280.10">
    <property type="match status" value="1"/>
</dbReference>
<dbReference type="Gene3D" id="3.30.1330.30">
    <property type="match status" value="1"/>
</dbReference>
<dbReference type="PANTHER" id="PTHR43191:SF2">
    <property type="entry name" value="RRNA METHYLTRANSFERASE 3, MITOCHONDRIAL"/>
    <property type="match status" value="1"/>
</dbReference>
<reference evidence="5" key="1">
    <citation type="submission" date="2020-05" db="EMBL/GenBank/DDBJ databases">
        <authorList>
            <person name="Chiriac C."/>
            <person name="Salcher M."/>
            <person name="Ghai R."/>
            <person name="Kavagutti S V."/>
        </authorList>
    </citation>
    <scope>NUCLEOTIDE SEQUENCE</scope>
</reference>
<dbReference type="InterPro" id="IPR013123">
    <property type="entry name" value="SpoU_subst-bd"/>
</dbReference>
<evidence type="ECO:0000313" key="9">
    <source>
        <dbReference type="EMBL" id="CAB5018427.1"/>
    </source>
</evidence>
<organism evidence="5">
    <name type="scientific">freshwater metagenome</name>
    <dbReference type="NCBI Taxonomy" id="449393"/>
    <lineage>
        <taxon>unclassified sequences</taxon>
        <taxon>metagenomes</taxon>
        <taxon>ecological metagenomes</taxon>
    </lineage>
</organism>
<dbReference type="GO" id="GO:0005737">
    <property type="term" value="C:cytoplasm"/>
    <property type="evidence" value="ECO:0007669"/>
    <property type="project" value="UniProtKB-ARBA"/>
</dbReference>
<evidence type="ECO:0000259" key="4">
    <source>
        <dbReference type="SMART" id="SM00967"/>
    </source>
</evidence>
<keyword evidence="3" id="KW-0808">Transferase</keyword>
<dbReference type="CDD" id="cd18095">
    <property type="entry name" value="SpoU-like_rRNA-MTase"/>
    <property type="match status" value="1"/>
</dbReference>